<dbReference type="InterPro" id="IPR025524">
    <property type="entry name" value="DUF4412"/>
</dbReference>
<protein>
    <submittedName>
        <fullName evidence="4">DUF4412 domain-containing protein</fullName>
    </submittedName>
</protein>
<feature type="signal peptide" evidence="2">
    <location>
        <begin position="1"/>
        <end position="21"/>
    </location>
</feature>
<feature type="domain" description="DUF4412" evidence="3">
    <location>
        <begin position="112"/>
        <end position="235"/>
    </location>
</feature>
<feature type="chain" id="PRO_5029588356" evidence="2">
    <location>
        <begin position="22"/>
        <end position="308"/>
    </location>
</feature>
<feature type="region of interest" description="Disordered" evidence="1">
    <location>
        <begin position="38"/>
        <end position="67"/>
    </location>
</feature>
<organism evidence="4 5">
    <name type="scientific">Tenuifilum thalassicum</name>
    <dbReference type="NCBI Taxonomy" id="2590900"/>
    <lineage>
        <taxon>Bacteria</taxon>
        <taxon>Pseudomonadati</taxon>
        <taxon>Bacteroidota</taxon>
        <taxon>Bacteroidia</taxon>
        <taxon>Bacteroidales</taxon>
        <taxon>Tenuifilaceae</taxon>
        <taxon>Tenuifilum</taxon>
    </lineage>
</organism>
<evidence type="ECO:0000259" key="3">
    <source>
        <dbReference type="Pfam" id="PF14371"/>
    </source>
</evidence>
<dbReference type="KEGG" id="ttz:FHG85_01645"/>
<proteinExistence type="predicted"/>
<dbReference type="Pfam" id="PF14371">
    <property type="entry name" value="DUF4412"/>
    <property type="match status" value="1"/>
</dbReference>
<evidence type="ECO:0000313" key="5">
    <source>
        <dbReference type="Proteomes" id="UP000500961"/>
    </source>
</evidence>
<dbReference type="EMBL" id="CP041345">
    <property type="protein sequence ID" value="QKG79019.1"/>
    <property type="molecule type" value="Genomic_DNA"/>
</dbReference>
<accession>A0A7D4BIT6</accession>
<keyword evidence="5" id="KW-1185">Reference proteome</keyword>
<evidence type="ECO:0000256" key="1">
    <source>
        <dbReference type="SAM" id="MobiDB-lite"/>
    </source>
</evidence>
<evidence type="ECO:0000256" key="2">
    <source>
        <dbReference type="SAM" id="SignalP"/>
    </source>
</evidence>
<reference evidence="4 5" key="1">
    <citation type="submission" date="2019-07" db="EMBL/GenBank/DDBJ databases">
        <title>Thalassofilum flectens gen. nov., sp. nov., a novel moderate thermophilic anaerobe from a shallow sea hot spring in Kunashir Island (Russia), representing a new family in the order Bacteroidales, and proposal of Thalassofilacea fam. nov.</title>
        <authorList>
            <person name="Kochetkova T.V."/>
            <person name="Podosokorskaya O.A."/>
            <person name="Novikov A."/>
            <person name="Elcheninov A.G."/>
            <person name="Toshchakov S.V."/>
            <person name="Kublanov I.V."/>
        </authorList>
    </citation>
    <scope>NUCLEOTIDE SEQUENCE [LARGE SCALE GENOMIC DNA]</scope>
    <source>
        <strain evidence="4 5">38-H</strain>
    </source>
</reference>
<keyword evidence="2" id="KW-0732">Signal</keyword>
<dbReference type="RefSeq" id="WP_173072536.1">
    <property type="nucleotide sequence ID" value="NZ_CP041345.1"/>
</dbReference>
<feature type="compositionally biased region" description="Low complexity" evidence="1">
    <location>
        <begin position="44"/>
        <end position="59"/>
    </location>
</feature>
<dbReference type="AlphaFoldDB" id="A0A7D4BIT6"/>
<name>A0A7D4BIT6_9BACT</name>
<dbReference type="Proteomes" id="UP000500961">
    <property type="component" value="Chromosome"/>
</dbReference>
<gene>
    <name evidence="4" type="ORF">FHG85_01645</name>
</gene>
<sequence>MKRISALTLITCLLFSLNTKAQIGNFLKEKAKKAVVKGLKNNESEQTQNEQEQTDQNSNKKPRKSPTNSIMQQKMMGLMGFKNVKFDPVYNFTSNMKTYFESKDSASTEINKGAYTFYFDKNSKNFAMELEGVNDETNQQEKALFIFDYKNNVMLVLNDKDVEKSGFAIEIQPDSTEIEAEQINEESYNNDEIDNINMYYKPTGKTKNILGYTCKEYVYQTPEGISEIWATNDIKYNYKDAFGQMNGMQLMASGGLAYTLGTILEMHFKDADSDARADFWVKEFNQNEAKTLSVTDYQVIGMGESNSK</sequence>
<evidence type="ECO:0000313" key="4">
    <source>
        <dbReference type="EMBL" id="QKG79019.1"/>
    </source>
</evidence>